<dbReference type="AlphaFoldDB" id="A0A2P8DDL3"/>
<reference evidence="3 4" key="1">
    <citation type="submission" date="2018-03" db="EMBL/GenBank/DDBJ databases">
        <title>Genomic Encyclopedia of Type Strains, Phase III (KMG-III): the genomes of soil and plant-associated and newly described type strains.</title>
        <authorList>
            <person name="Whitman W."/>
        </authorList>
    </citation>
    <scope>NUCLEOTIDE SEQUENCE [LARGE SCALE GENOMIC DNA]</scope>
    <source>
        <strain evidence="3 4">CGMCC 1.12700</strain>
    </source>
</reference>
<proteinExistence type="predicted"/>
<feature type="compositionally biased region" description="Low complexity" evidence="2">
    <location>
        <begin position="29"/>
        <end position="39"/>
    </location>
</feature>
<keyword evidence="1" id="KW-0802">TPR repeat</keyword>
<dbReference type="EMBL" id="PYGD01000001">
    <property type="protein sequence ID" value="PSK95323.1"/>
    <property type="molecule type" value="Genomic_DNA"/>
</dbReference>
<dbReference type="OrthoDB" id="266279at2"/>
<evidence type="ECO:0000313" key="4">
    <source>
        <dbReference type="Proteomes" id="UP000240572"/>
    </source>
</evidence>
<evidence type="ECO:0000313" key="3">
    <source>
        <dbReference type="EMBL" id="PSK95323.1"/>
    </source>
</evidence>
<dbReference type="InterPro" id="IPR011990">
    <property type="entry name" value="TPR-like_helical_dom_sf"/>
</dbReference>
<dbReference type="InterPro" id="IPR019734">
    <property type="entry name" value="TPR_rpt"/>
</dbReference>
<keyword evidence="4" id="KW-1185">Reference proteome</keyword>
<dbReference type="Gene3D" id="1.25.40.10">
    <property type="entry name" value="Tetratricopeptide repeat domain"/>
    <property type="match status" value="1"/>
</dbReference>
<feature type="region of interest" description="Disordered" evidence="2">
    <location>
        <begin position="1"/>
        <end position="44"/>
    </location>
</feature>
<dbReference type="PROSITE" id="PS50005">
    <property type="entry name" value="TPR"/>
    <property type="match status" value="1"/>
</dbReference>
<dbReference type="Proteomes" id="UP000240572">
    <property type="component" value="Unassembled WGS sequence"/>
</dbReference>
<dbReference type="SMART" id="SM00028">
    <property type="entry name" value="TPR"/>
    <property type="match status" value="1"/>
</dbReference>
<feature type="repeat" description="TPR" evidence="1">
    <location>
        <begin position="106"/>
        <end position="139"/>
    </location>
</feature>
<evidence type="ECO:0000256" key="1">
    <source>
        <dbReference type="PROSITE-ProRule" id="PRU00339"/>
    </source>
</evidence>
<protein>
    <submittedName>
        <fullName evidence="3">Tetratricopeptide repeat protein</fullName>
    </submittedName>
</protein>
<dbReference type="RefSeq" id="WP_106521984.1">
    <property type="nucleotide sequence ID" value="NZ_PYGD01000001.1"/>
</dbReference>
<evidence type="ECO:0000256" key="2">
    <source>
        <dbReference type="SAM" id="MobiDB-lite"/>
    </source>
</evidence>
<name>A0A2P8DDL3_9BACT</name>
<accession>A0A2P8DDL3</accession>
<dbReference type="Pfam" id="PF14559">
    <property type="entry name" value="TPR_19"/>
    <property type="match status" value="1"/>
</dbReference>
<gene>
    <name evidence="3" type="ORF">B0I18_1011491</name>
</gene>
<organism evidence="3 4">
    <name type="scientific">Taibaiella chishuiensis</name>
    <dbReference type="NCBI Taxonomy" id="1434707"/>
    <lineage>
        <taxon>Bacteria</taxon>
        <taxon>Pseudomonadati</taxon>
        <taxon>Bacteroidota</taxon>
        <taxon>Chitinophagia</taxon>
        <taxon>Chitinophagales</taxon>
        <taxon>Chitinophagaceae</taxon>
        <taxon>Taibaiella</taxon>
    </lineage>
</organism>
<sequence>MGIFDFLKKKTTPSPATTDQQQPTPPPAAANQQAPVASPAEEDLQKAKADFEAGNFQDALRASGWGFRKDADYLPLYEIAAQCLEALEAPEEQALYEAVLRNPSDATAYQELGNYYFSNGMYDLAQPFYERSLLLAPGNAEARHDLAIAYARRFNMNKAIEVLSATAGAYDFWDLYFLTKCRILNRETENARDATNELVAFLDAQQEQDDLDIPRQKVAELQEMLQRCNTLSEVRHHIRDWQFIQYGGIILDYFDEEEEDGFVAGGRYVASWGQEETLKHIARKLQEYTTKLGINVQSIVACDDRDSEITGRLLALQYGLPFSLYQEEGQYEDCLVVAADSRHLSYEAFSTIRNNQVTFALNHNWLAPSGVTPDIIGFMTQSYSFPWEAGFRISETREGEVEKTAADQRPAEVIAAGIFAMEPELLGASPNLEFYLAHKDYLKGIGTKTNDNRYNFTIESPVPGSFFA</sequence>
<feature type="compositionally biased region" description="Low complexity" evidence="2">
    <location>
        <begin position="12"/>
        <end position="22"/>
    </location>
</feature>
<comment type="caution">
    <text evidence="3">The sequence shown here is derived from an EMBL/GenBank/DDBJ whole genome shotgun (WGS) entry which is preliminary data.</text>
</comment>
<dbReference type="SUPFAM" id="SSF48452">
    <property type="entry name" value="TPR-like"/>
    <property type="match status" value="1"/>
</dbReference>